<protein>
    <submittedName>
        <fullName evidence="2">Uncharacterized protein</fullName>
    </submittedName>
</protein>
<keyword evidence="3" id="KW-1185">Reference proteome</keyword>
<reference evidence="3" key="1">
    <citation type="journal article" date="2019" name="Int. J. Syst. Evol. Microbiol.">
        <title>The Global Catalogue of Microorganisms (GCM) 10K type strain sequencing project: providing services to taxonomists for standard genome sequencing and annotation.</title>
        <authorList>
            <consortium name="The Broad Institute Genomics Platform"/>
            <consortium name="The Broad Institute Genome Sequencing Center for Infectious Disease"/>
            <person name="Wu L."/>
            <person name="Ma J."/>
        </authorList>
    </citation>
    <scope>NUCLEOTIDE SEQUENCE [LARGE SCALE GENOMIC DNA]</scope>
    <source>
        <strain evidence="3">JCM 11483</strain>
    </source>
</reference>
<gene>
    <name evidence="2" type="ORF">GCM10020260_20430</name>
</gene>
<dbReference type="EMBL" id="BAAAYG010000007">
    <property type="protein sequence ID" value="GAA3286169.1"/>
    <property type="molecule type" value="Genomic_DNA"/>
</dbReference>
<keyword evidence="1" id="KW-0812">Transmembrane</keyword>
<feature type="transmembrane region" description="Helical" evidence="1">
    <location>
        <begin position="20"/>
        <end position="41"/>
    </location>
</feature>
<comment type="caution">
    <text evidence="2">The sequence shown here is derived from an EMBL/GenBank/DDBJ whole genome shotgun (WGS) entry which is preliminary data.</text>
</comment>
<keyword evidence="1" id="KW-1133">Transmembrane helix</keyword>
<dbReference type="Proteomes" id="UP001501736">
    <property type="component" value="Unassembled WGS sequence"/>
</dbReference>
<keyword evidence="1" id="KW-0472">Membrane</keyword>
<accession>A0ABP6RIE9</accession>
<name>A0ABP6RIE9_9MICC</name>
<evidence type="ECO:0000313" key="2">
    <source>
        <dbReference type="EMBL" id="GAA3286169.1"/>
    </source>
</evidence>
<proteinExistence type="predicted"/>
<organism evidence="2 3">
    <name type="scientific">Nesterenkonia halobia</name>
    <dbReference type="NCBI Taxonomy" id="37922"/>
    <lineage>
        <taxon>Bacteria</taxon>
        <taxon>Bacillati</taxon>
        <taxon>Actinomycetota</taxon>
        <taxon>Actinomycetes</taxon>
        <taxon>Micrococcales</taxon>
        <taxon>Micrococcaceae</taxon>
        <taxon>Nesterenkonia</taxon>
    </lineage>
</organism>
<sequence length="67" mass="7183">MILSLGLLALRRPLTRMTGVLETPILTTVLLTLLWIAVVGLTRTPRPVLPLVLAGLTDAAAASRRPQ</sequence>
<evidence type="ECO:0000313" key="3">
    <source>
        <dbReference type="Proteomes" id="UP001501736"/>
    </source>
</evidence>
<evidence type="ECO:0000256" key="1">
    <source>
        <dbReference type="SAM" id="Phobius"/>
    </source>
</evidence>